<dbReference type="InterPro" id="IPR039740">
    <property type="entry name" value="CNOT10"/>
</dbReference>
<comment type="similarity">
    <text evidence="1 3">Belongs to the CNOT10 family.</text>
</comment>
<comment type="function">
    <text evidence="3">Component of the CCR4-NOT complex which is one of the major cellular mRNA deadenylases and is linked to various cellular processes including bulk mRNA degradation, miRNA-mediated repression, translational repression during translational initiation and general transcription regulation.</text>
</comment>
<dbReference type="SMART" id="SM00028">
    <property type="entry name" value="TPR"/>
    <property type="match status" value="5"/>
</dbReference>
<reference evidence="5 6" key="1">
    <citation type="submission" date="2013-11" db="EMBL/GenBank/DDBJ databases">
        <title>Genome sequencing of Stegodyphus mimosarum.</title>
        <authorList>
            <person name="Bechsgaard J."/>
        </authorList>
    </citation>
    <scope>NUCLEOTIDE SEQUENCE [LARGE SCALE GENOMIC DNA]</scope>
</reference>
<dbReference type="GO" id="GO:0031047">
    <property type="term" value="P:regulatory ncRNA-mediated gene silencing"/>
    <property type="evidence" value="ECO:0007669"/>
    <property type="project" value="UniProtKB-UniRule"/>
</dbReference>
<keyword evidence="3" id="KW-0943">RNA-mediated gene silencing</keyword>
<accession>A0A087SZX9</accession>
<feature type="non-terminal residue" evidence="5">
    <location>
        <position position="707"/>
    </location>
</feature>
<keyword evidence="3" id="KW-0810">Translation regulation</keyword>
<dbReference type="Gene3D" id="1.25.40.10">
    <property type="entry name" value="Tetratricopeptide repeat domain"/>
    <property type="match status" value="2"/>
</dbReference>
<feature type="repeat" description="TPR" evidence="2">
    <location>
        <begin position="352"/>
        <end position="385"/>
    </location>
</feature>
<dbReference type="Proteomes" id="UP000054359">
    <property type="component" value="Unassembled WGS sequence"/>
</dbReference>
<proteinExistence type="inferred from homology"/>
<dbReference type="OMA" id="PECSRMY"/>
<dbReference type="PANTHER" id="PTHR12979">
    <property type="entry name" value="CCR4-NOT TRANSCRIPTION COMPLEX SUBUNIT 10"/>
    <property type="match status" value="1"/>
</dbReference>
<dbReference type="OrthoDB" id="25157at2759"/>
<dbReference type="GO" id="GO:0005634">
    <property type="term" value="C:nucleus"/>
    <property type="evidence" value="ECO:0007669"/>
    <property type="project" value="UniProtKB-SubCell"/>
</dbReference>
<dbReference type="GO" id="GO:0006402">
    <property type="term" value="P:mRNA catabolic process"/>
    <property type="evidence" value="ECO:0007669"/>
    <property type="project" value="TreeGrafter"/>
</dbReference>
<dbReference type="InterPro" id="IPR019734">
    <property type="entry name" value="TPR_rpt"/>
</dbReference>
<evidence type="ECO:0000256" key="4">
    <source>
        <dbReference type="SAM" id="MobiDB-lite"/>
    </source>
</evidence>
<evidence type="ECO:0000256" key="2">
    <source>
        <dbReference type="PROSITE-ProRule" id="PRU00339"/>
    </source>
</evidence>
<keyword evidence="3" id="KW-0963">Cytoplasm</keyword>
<keyword evidence="3" id="KW-0804">Transcription</keyword>
<dbReference type="GO" id="GO:0005737">
    <property type="term" value="C:cytoplasm"/>
    <property type="evidence" value="ECO:0007669"/>
    <property type="project" value="UniProtKB-SubCell"/>
</dbReference>
<dbReference type="STRING" id="407821.A0A087SZX9"/>
<dbReference type="PANTHER" id="PTHR12979:SF5">
    <property type="entry name" value="CCR4-NOT TRANSCRIPTION COMPLEX SUBUNIT 10"/>
    <property type="match status" value="1"/>
</dbReference>
<feature type="compositionally biased region" description="Basic and acidic residues" evidence="4">
    <location>
        <begin position="190"/>
        <end position="201"/>
    </location>
</feature>
<evidence type="ECO:0000313" key="6">
    <source>
        <dbReference type="Proteomes" id="UP000054359"/>
    </source>
</evidence>
<evidence type="ECO:0000256" key="1">
    <source>
        <dbReference type="ARBA" id="ARBA00010080"/>
    </source>
</evidence>
<keyword evidence="3" id="KW-0539">Nucleus</keyword>
<keyword evidence="2" id="KW-0802">TPR repeat</keyword>
<dbReference type="GO" id="GO:0030014">
    <property type="term" value="C:CCR4-NOT complex"/>
    <property type="evidence" value="ECO:0007669"/>
    <property type="project" value="UniProtKB-UniRule"/>
</dbReference>
<organism evidence="5 6">
    <name type="scientific">Stegodyphus mimosarum</name>
    <name type="common">African social velvet spider</name>
    <dbReference type="NCBI Taxonomy" id="407821"/>
    <lineage>
        <taxon>Eukaryota</taxon>
        <taxon>Metazoa</taxon>
        <taxon>Ecdysozoa</taxon>
        <taxon>Arthropoda</taxon>
        <taxon>Chelicerata</taxon>
        <taxon>Arachnida</taxon>
        <taxon>Araneae</taxon>
        <taxon>Araneomorphae</taxon>
        <taxon>Entelegynae</taxon>
        <taxon>Eresoidea</taxon>
        <taxon>Eresidae</taxon>
        <taxon>Stegodyphus</taxon>
    </lineage>
</organism>
<dbReference type="EMBL" id="KK112726">
    <property type="protein sequence ID" value="KFM58418.1"/>
    <property type="molecule type" value="Genomic_DNA"/>
</dbReference>
<dbReference type="SUPFAM" id="SSF48452">
    <property type="entry name" value="TPR-like"/>
    <property type="match status" value="1"/>
</dbReference>
<name>A0A087SZX9_STEMI</name>
<gene>
    <name evidence="5" type="ORF">X975_00978</name>
</gene>
<keyword evidence="3" id="KW-0805">Transcription regulation</keyword>
<dbReference type="GO" id="GO:0017148">
    <property type="term" value="P:negative regulation of translation"/>
    <property type="evidence" value="ECO:0007669"/>
    <property type="project" value="TreeGrafter"/>
</dbReference>
<keyword evidence="6" id="KW-1185">Reference proteome</keyword>
<sequence length="707" mass="80014">MCDEDENELRKISAESVNSHQAVPDADKELATIAFQEFEMGNYEQCLSSLNKLLSKRQQDTKVFHNICVTEYYISGCKKTEIFNKNLIEICKQAHIDIQDIEVLEDVDNCVILYNQAVVLYHLHQYNSAISILDKIFQYIEPLDEVLAKNIGFLFLELCLCVYQPKKTLCLIAYMESGLSTGSKNSGRQNQKEKDNQKEDNSDNCVSETLKRRLQLCKARCYAMIKTSKACKREIKNLMSSGSVVQNIPAFFLKSQLEYQRGNYRKALKLLNSVTLPEDFSKYFRETGDCLRAIFFNNIGCIHFYMGKPHLGKFYMDKAIQAFDSEIKPVTDNTESKLNSRPLHLMSISTRYQLVYNLGMMYLQAQKFKEAFSCFIEVVQAYSSNPRLWLRIAECCIHNHKPDNTDQFIECKHKSFVKALVGAGPHRKLILNSASDKLVSEDSKLNDASNIETPSLHFAMICLKNALFLLPENHSLNNTGETLSDMQNPSEETDVNGSEENNTLSTLPSNFIQGAEILSLRNSILIASSYVALCLGDVLLAHEYAKTLLSQPRISGAHKFLAHLYAGESLLLMDRITEAVEHLNFQYTSDIELAFPASSSENSLKHQMRFDSKLTEKNDDGSRPVGNIPNWFPNTISSAKFISQYNLAVAYALREEWSKALECLLQMNPSGSVPSQALSLLIYVQCHQGIIDDTKTHLKRCISSGSV</sequence>
<comment type="subcellular location">
    <subcellularLocation>
        <location evidence="3">Cytoplasm</location>
    </subcellularLocation>
    <subcellularLocation>
        <location evidence="3">Nucleus</location>
    </subcellularLocation>
</comment>
<evidence type="ECO:0000313" key="5">
    <source>
        <dbReference type="EMBL" id="KFM58418.1"/>
    </source>
</evidence>
<feature type="region of interest" description="Disordered" evidence="4">
    <location>
        <begin position="479"/>
        <end position="501"/>
    </location>
</feature>
<dbReference type="InterPro" id="IPR011990">
    <property type="entry name" value="TPR-like_helical_dom_sf"/>
</dbReference>
<dbReference type="AlphaFoldDB" id="A0A087SZX9"/>
<dbReference type="PROSITE" id="PS50005">
    <property type="entry name" value="TPR"/>
    <property type="match status" value="1"/>
</dbReference>
<evidence type="ECO:0000256" key="3">
    <source>
        <dbReference type="RuleBase" id="RU367083"/>
    </source>
</evidence>
<feature type="region of interest" description="Disordered" evidence="4">
    <location>
        <begin position="181"/>
        <end position="204"/>
    </location>
</feature>
<protein>
    <recommendedName>
        <fullName evidence="3">CCR4-NOT transcription complex subunit 10</fullName>
    </recommendedName>
</protein>